<evidence type="ECO:0000313" key="2">
    <source>
        <dbReference type="Proteomes" id="UP000828390"/>
    </source>
</evidence>
<protein>
    <submittedName>
        <fullName evidence="1">Uncharacterized protein</fullName>
    </submittedName>
</protein>
<comment type="caution">
    <text evidence="1">The sequence shown here is derived from an EMBL/GenBank/DDBJ whole genome shotgun (WGS) entry which is preliminary data.</text>
</comment>
<keyword evidence="2" id="KW-1185">Reference proteome</keyword>
<reference evidence="1" key="2">
    <citation type="submission" date="2020-11" db="EMBL/GenBank/DDBJ databases">
        <authorList>
            <person name="McCartney M.A."/>
            <person name="Auch B."/>
            <person name="Kono T."/>
            <person name="Mallez S."/>
            <person name="Becker A."/>
            <person name="Gohl D.M."/>
            <person name="Silverstein K.A.T."/>
            <person name="Koren S."/>
            <person name="Bechman K.B."/>
            <person name="Herman A."/>
            <person name="Abrahante J.E."/>
            <person name="Garbe J."/>
        </authorList>
    </citation>
    <scope>NUCLEOTIDE SEQUENCE</scope>
    <source>
        <strain evidence="1">Duluth1</strain>
        <tissue evidence="1">Whole animal</tissue>
    </source>
</reference>
<organism evidence="1 2">
    <name type="scientific">Dreissena polymorpha</name>
    <name type="common">Zebra mussel</name>
    <name type="synonym">Mytilus polymorpha</name>
    <dbReference type="NCBI Taxonomy" id="45954"/>
    <lineage>
        <taxon>Eukaryota</taxon>
        <taxon>Metazoa</taxon>
        <taxon>Spiralia</taxon>
        <taxon>Lophotrochozoa</taxon>
        <taxon>Mollusca</taxon>
        <taxon>Bivalvia</taxon>
        <taxon>Autobranchia</taxon>
        <taxon>Heteroconchia</taxon>
        <taxon>Euheterodonta</taxon>
        <taxon>Imparidentia</taxon>
        <taxon>Neoheterodontei</taxon>
        <taxon>Myida</taxon>
        <taxon>Dreissenoidea</taxon>
        <taxon>Dreissenidae</taxon>
        <taxon>Dreissena</taxon>
    </lineage>
</organism>
<dbReference type="InterPro" id="IPR036397">
    <property type="entry name" value="RNaseH_sf"/>
</dbReference>
<dbReference type="AlphaFoldDB" id="A0A9D4DC15"/>
<dbReference type="Proteomes" id="UP000828390">
    <property type="component" value="Unassembled WGS sequence"/>
</dbReference>
<sequence>MGEQFGDELKFVKRVAFARGFMAWTAVSSRGESEIRIIPKGTKVNSEYYSNNVLKTFIQKNVPRLFPEGYHVMTFHQRCAFIHTSKHTVNFLKVQNIKLITPEDAKVYRCGPNGFWYMGDT</sequence>
<name>A0A9D4DC15_DREPO</name>
<gene>
    <name evidence="1" type="ORF">DPMN_048687</name>
</gene>
<dbReference type="GO" id="GO:0003676">
    <property type="term" value="F:nucleic acid binding"/>
    <property type="evidence" value="ECO:0007669"/>
    <property type="project" value="InterPro"/>
</dbReference>
<evidence type="ECO:0000313" key="1">
    <source>
        <dbReference type="EMBL" id="KAH3741957.1"/>
    </source>
</evidence>
<dbReference type="EMBL" id="JAIWYP010000011">
    <property type="protein sequence ID" value="KAH3741957.1"/>
    <property type="molecule type" value="Genomic_DNA"/>
</dbReference>
<reference evidence="1" key="1">
    <citation type="journal article" date="2019" name="bioRxiv">
        <title>The Genome of the Zebra Mussel, Dreissena polymorpha: A Resource for Invasive Species Research.</title>
        <authorList>
            <person name="McCartney M.A."/>
            <person name="Auch B."/>
            <person name="Kono T."/>
            <person name="Mallez S."/>
            <person name="Zhang Y."/>
            <person name="Obille A."/>
            <person name="Becker A."/>
            <person name="Abrahante J.E."/>
            <person name="Garbe J."/>
            <person name="Badalamenti J.P."/>
            <person name="Herman A."/>
            <person name="Mangelson H."/>
            <person name="Liachko I."/>
            <person name="Sullivan S."/>
            <person name="Sone E.D."/>
            <person name="Koren S."/>
            <person name="Silverstein K.A.T."/>
            <person name="Beckman K.B."/>
            <person name="Gohl D.M."/>
        </authorList>
    </citation>
    <scope>NUCLEOTIDE SEQUENCE</scope>
    <source>
        <strain evidence="1">Duluth1</strain>
        <tissue evidence="1">Whole animal</tissue>
    </source>
</reference>
<proteinExistence type="predicted"/>
<accession>A0A9D4DC15</accession>
<dbReference type="Gene3D" id="3.30.420.10">
    <property type="entry name" value="Ribonuclease H-like superfamily/Ribonuclease H"/>
    <property type="match status" value="1"/>
</dbReference>